<gene>
    <name evidence="4" type="ORF">LACBIDRAFT_291943</name>
</gene>
<organism evidence="5">
    <name type="scientific">Laccaria bicolor (strain S238N-H82 / ATCC MYA-4686)</name>
    <name type="common">Bicoloured deceiver</name>
    <name type="synonym">Laccaria laccata var. bicolor</name>
    <dbReference type="NCBI Taxonomy" id="486041"/>
    <lineage>
        <taxon>Eukaryota</taxon>
        <taxon>Fungi</taxon>
        <taxon>Dikarya</taxon>
        <taxon>Basidiomycota</taxon>
        <taxon>Agaricomycotina</taxon>
        <taxon>Agaricomycetes</taxon>
        <taxon>Agaricomycetidae</taxon>
        <taxon>Agaricales</taxon>
        <taxon>Agaricineae</taxon>
        <taxon>Hydnangiaceae</taxon>
        <taxon>Laccaria</taxon>
    </lineage>
</organism>
<feature type="chain" id="PRO_5002748843" evidence="3">
    <location>
        <begin position="19"/>
        <end position="891"/>
    </location>
</feature>
<dbReference type="KEGG" id="lbc:LACBIDRAFT_291943"/>
<dbReference type="InParanoid" id="B0CQE2"/>
<keyword evidence="2" id="KW-0812">Transmembrane</keyword>
<keyword evidence="3" id="KW-0732">Signal</keyword>
<feature type="transmembrane region" description="Helical" evidence="2">
    <location>
        <begin position="196"/>
        <end position="219"/>
    </location>
</feature>
<feature type="region of interest" description="Disordered" evidence="1">
    <location>
        <begin position="159"/>
        <end position="190"/>
    </location>
</feature>
<dbReference type="AlphaFoldDB" id="B0CQE2"/>
<dbReference type="OrthoDB" id="3256525at2759"/>
<name>B0CQE2_LACBS</name>
<reference evidence="4 5" key="1">
    <citation type="journal article" date="2008" name="Nature">
        <title>The genome of Laccaria bicolor provides insights into mycorrhizal symbiosis.</title>
        <authorList>
            <person name="Martin F."/>
            <person name="Aerts A."/>
            <person name="Ahren D."/>
            <person name="Brun A."/>
            <person name="Danchin E.G.J."/>
            <person name="Duchaussoy F."/>
            <person name="Gibon J."/>
            <person name="Kohler A."/>
            <person name="Lindquist E."/>
            <person name="Pereda V."/>
            <person name="Salamov A."/>
            <person name="Shapiro H.J."/>
            <person name="Wuyts J."/>
            <person name="Blaudez D."/>
            <person name="Buee M."/>
            <person name="Brokstein P."/>
            <person name="Canbaeck B."/>
            <person name="Cohen D."/>
            <person name="Courty P.E."/>
            <person name="Coutinho P.M."/>
            <person name="Delaruelle C."/>
            <person name="Detter J.C."/>
            <person name="Deveau A."/>
            <person name="DiFazio S."/>
            <person name="Duplessis S."/>
            <person name="Fraissinet-Tachet L."/>
            <person name="Lucic E."/>
            <person name="Frey-Klett P."/>
            <person name="Fourrey C."/>
            <person name="Feussner I."/>
            <person name="Gay G."/>
            <person name="Grimwood J."/>
            <person name="Hoegger P.J."/>
            <person name="Jain P."/>
            <person name="Kilaru S."/>
            <person name="Labbe J."/>
            <person name="Lin Y.C."/>
            <person name="Legue V."/>
            <person name="Le Tacon F."/>
            <person name="Marmeisse R."/>
            <person name="Melayah D."/>
            <person name="Montanini B."/>
            <person name="Muratet M."/>
            <person name="Nehls U."/>
            <person name="Niculita-Hirzel H."/>
            <person name="Oudot-Le Secq M.P."/>
            <person name="Peter M."/>
            <person name="Quesneville H."/>
            <person name="Rajashekar B."/>
            <person name="Reich M."/>
            <person name="Rouhier N."/>
            <person name="Schmutz J."/>
            <person name="Yin T."/>
            <person name="Chalot M."/>
            <person name="Henrissat B."/>
            <person name="Kuees U."/>
            <person name="Lucas S."/>
            <person name="Van de Peer Y."/>
            <person name="Podila G.K."/>
            <person name="Polle A."/>
            <person name="Pukkila P.J."/>
            <person name="Richardson P.M."/>
            <person name="Rouze P."/>
            <person name="Sanders I.R."/>
            <person name="Stajich J.E."/>
            <person name="Tunlid A."/>
            <person name="Tuskan G."/>
            <person name="Grigoriev I.V."/>
        </authorList>
    </citation>
    <scope>NUCLEOTIDE SEQUENCE [LARGE SCALE GENOMIC DNA]</scope>
    <source>
        <strain evidence="5">S238N-H82 / ATCC MYA-4686</strain>
    </source>
</reference>
<dbReference type="CDD" id="cd12087">
    <property type="entry name" value="TM_EGFR-like"/>
    <property type="match status" value="1"/>
</dbReference>
<feature type="compositionally biased region" description="Low complexity" evidence="1">
    <location>
        <begin position="159"/>
        <end position="184"/>
    </location>
</feature>
<feature type="signal peptide" evidence="3">
    <location>
        <begin position="1"/>
        <end position="18"/>
    </location>
</feature>
<feature type="transmembrane region" description="Helical" evidence="2">
    <location>
        <begin position="819"/>
        <end position="840"/>
    </location>
</feature>
<dbReference type="Gene3D" id="2.60.120.260">
    <property type="entry name" value="Galactose-binding domain-like"/>
    <property type="match status" value="1"/>
</dbReference>
<accession>B0CQE2</accession>
<dbReference type="Proteomes" id="UP000001194">
    <property type="component" value="Unassembled WGS sequence"/>
</dbReference>
<dbReference type="GeneID" id="6069198"/>
<dbReference type="HOGENOM" id="CLU_343901_0_0_1"/>
<keyword evidence="2" id="KW-0472">Membrane</keyword>
<keyword evidence="2" id="KW-1133">Transmembrane helix</keyword>
<sequence length="891" mass="98640">MPNFKFFFILSFVALSNGQQNITVDDGDSSIVYAPRGSWNTVSDLMDVGGTHKVTTNPVATATFTFTGDAIYYSSGMWPFTINTWISLDGGSPTLVDLTDHSSEELIDGPETVASSIVWSQTGLDDTIQHTLVISVGPGQEYAIVDSLIFTATDDTTTTSASTSTAATSTSSSSSAASTPTSSSDIDDTPTAKKGLSIALGLVLTIFGLLVAGAIVWFYRRRRQKREAETMWAGERVVTGDNPDWQAPPIMGMATDNGPLFLGGGGGGAMIETPLSRSSSKSSGRTLPPSENLAGRVTLCTDMKTFGQVTSNDWQTRSANVGGGRYGGGRYVLESSKMPTARNSWFPLAKDVQAAIKLLVMALPTEIWLRIFRTATVTRDSPPLETHYLPFRTLFSSTPHLNLTEENQAWTTKASLTLVCKYWRELSLQYMYETVYLGEHLILLLGGLTRSEKAAVGKGYGHNVRRIVLSSWKIEWPSPKHLTNIIHHCPNATILVKRDDDTSPLFLPNLSLSQFRRFDWQYARGFNVDPQLSYLDHGLDFVRNTVAAAHNLRYLLIDIRCAASRSSKYPPTKITLPNLSILHVRGLNSNLRREIEGWSFPKLTHIITDCSLLWYTPSALFNSQIEVIEFLRDAMLVELVPLGIVERCPNLRELNYSPEFMRFPVSHILHIGLKCIGLHAGSNLDQPVADLRKRYQRHFDDIMETSLPELQVIILYGDWAMITESNWFPLAVKKQAKMRNTEKDNAIRNLSKSEPLKKKKKASSQLISALKSVISHPEVDAGGIIWLASVFRISRHKINFMIHCCGILRKWYLGVGMSMPLRVVVILVPFAASCFALQVITPNALSGWTNGGPQTISWQRVVTDPANFSIVLTNQVKTAHSFQMTKSSSLS</sequence>
<evidence type="ECO:0000256" key="3">
    <source>
        <dbReference type="SAM" id="SignalP"/>
    </source>
</evidence>
<evidence type="ECO:0000256" key="1">
    <source>
        <dbReference type="SAM" id="MobiDB-lite"/>
    </source>
</evidence>
<dbReference type="RefSeq" id="XP_001873746.1">
    <property type="nucleotide sequence ID" value="XM_001873711.1"/>
</dbReference>
<dbReference type="EMBL" id="DS547091">
    <property type="protein sequence ID" value="EDR15538.1"/>
    <property type="molecule type" value="Genomic_DNA"/>
</dbReference>
<evidence type="ECO:0000313" key="4">
    <source>
        <dbReference type="EMBL" id="EDR15538.1"/>
    </source>
</evidence>
<keyword evidence="5" id="KW-1185">Reference proteome</keyword>
<evidence type="ECO:0000256" key="2">
    <source>
        <dbReference type="SAM" id="Phobius"/>
    </source>
</evidence>
<evidence type="ECO:0000313" key="5">
    <source>
        <dbReference type="Proteomes" id="UP000001194"/>
    </source>
</evidence>
<protein>
    <submittedName>
        <fullName evidence="4">Predicted protein</fullName>
    </submittedName>
</protein>
<proteinExistence type="predicted"/>